<evidence type="ECO:0000259" key="2">
    <source>
        <dbReference type="PROSITE" id="PS50158"/>
    </source>
</evidence>
<proteinExistence type="predicted"/>
<keyword evidence="4" id="KW-1185">Reference proteome</keyword>
<dbReference type="InterPro" id="IPR001878">
    <property type="entry name" value="Znf_CCHC"/>
</dbReference>
<comment type="caution">
    <text evidence="3">The sequence shown here is derived from an EMBL/GenBank/DDBJ whole genome shotgun (WGS) entry which is preliminary data.</text>
</comment>
<feature type="domain" description="CCHC-type" evidence="2">
    <location>
        <begin position="22"/>
        <end position="37"/>
    </location>
</feature>
<dbReference type="Pfam" id="PF00098">
    <property type="entry name" value="zf-CCHC"/>
    <property type="match status" value="4"/>
</dbReference>
<keyword evidence="1" id="KW-0479">Metal-binding</keyword>
<protein>
    <recommendedName>
        <fullName evidence="2">CCHC-type domain-containing protein</fullName>
    </recommendedName>
</protein>
<organism evidence="3 4">
    <name type="scientific">Penicillium freii</name>
    <dbReference type="NCBI Taxonomy" id="48697"/>
    <lineage>
        <taxon>Eukaryota</taxon>
        <taxon>Fungi</taxon>
        <taxon>Dikarya</taxon>
        <taxon>Ascomycota</taxon>
        <taxon>Pezizomycotina</taxon>
        <taxon>Eurotiomycetes</taxon>
        <taxon>Eurotiomycetidae</taxon>
        <taxon>Eurotiales</taxon>
        <taxon>Aspergillaceae</taxon>
        <taxon>Penicillium</taxon>
    </lineage>
</organism>
<dbReference type="STRING" id="48697.A0A101MLC5"/>
<dbReference type="SMART" id="SM00343">
    <property type="entry name" value="ZnF_C2HC"/>
    <property type="match status" value="6"/>
</dbReference>
<feature type="domain" description="CCHC-type" evidence="2">
    <location>
        <begin position="97"/>
        <end position="112"/>
    </location>
</feature>
<dbReference type="Gene3D" id="4.10.60.10">
    <property type="entry name" value="Zinc finger, CCHC-type"/>
    <property type="match status" value="5"/>
</dbReference>
<evidence type="ECO:0000313" key="3">
    <source>
        <dbReference type="EMBL" id="KUM62671.1"/>
    </source>
</evidence>
<dbReference type="GO" id="GO:0003676">
    <property type="term" value="F:nucleic acid binding"/>
    <property type="evidence" value="ECO:0007669"/>
    <property type="project" value="InterPro"/>
</dbReference>
<dbReference type="Proteomes" id="UP000055045">
    <property type="component" value="Unassembled WGS sequence"/>
</dbReference>
<accession>A0A101MLC5</accession>
<dbReference type="SUPFAM" id="SSF57756">
    <property type="entry name" value="Retrovirus zinc finger-like domains"/>
    <property type="match status" value="3"/>
</dbReference>
<evidence type="ECO:0000313" key="4">
    <source>
        <dbReference type="Proteomes" id="UP000055045"/>
    </source>
</evidence>
<keyword evidence="1" id="KW-0863">Zinc-finger</keyword>
<gene>
    <name evidence="3" type="ORF">ACN42_g4452</name>
</gene>
<feature type="domain" description="CCHC-type" evidence="2">
    <location>
        <begin position="75"/>
        <end position="90"/>
    </location>
</feature>
<feature type="domain" description="CCHC-type" evidence="2">
    <location>
        <begin position="119"/>
        <end position="134"/>
    </location>
</feature>
<dbReference type="EMBL" id="LLXE01000094">
    <property type="protein sequence ID" value="KUM62671.1"/>
    <property type="molecule type" value="Genomic_DNA"/>
</dbReference>
<keyword evidence="1" id="KW-0862">Zinc</keyword>
<dbReference type="AlphaFoldDB" id="A0A101MLC5"/>
<reference evidence="3 4" key="1">
    <citation type="submission" date="2015-10" db="EMBL/GenBank/DDBJ databases">
        <title>Genome sequencing of Penicillium freii.</title>
        <authorList>
            <person name="Nguyen H.D."/>
            <person name="Visagie C.M."/>
            <person name="Seifert K.A."/>
        </authorList>
    </citation>
    <scope>NUCLEOTIDE SEQUENCE [LARGE SCALE GENOMIC DNA]</scope>
    <source>
        <strain evidence="3 4">DAOM 242723</strain>
    </source>
</reference>
<evidence type="ECO:0000256" key="1">
    <source>
        <dbReference type="PROSITE-ProRule" id="PRU00047"/>
    </source>
</evidence>
<dbReference type="InterPro" id="IPR036875">
    <property type="entry name" value="Znf_CCHC_sf"/>
</dbReference>
<dbReference type="GO" id="GO:0008270">
    <property type="term" value="F:zinc ion binding"/>
    <property type="evidence" value="ECO:0007669"/>
    <property type="project" value="UniProtKB-KW"/>
</dbReference>
<dbReference type="InterPro" id="IPR025836">
    <property type="entry name" value="Zn_knuckle_CX2CX4HX4C"/>
</dbReference>
<dbReference type="PANTHER" id="PTHR23002">
    <property type="entry name" value="ZINC FINGER CCHC DOMAIN CONTAINING PROTEIN"/>
    <property type="match status" value="1"/>
</dbReference>
<sequence length="229" mass="25240">MFTKVPKMESNIHGSRNDDFTCGQCGEPGHMTRQCPNDSVPLRQRDSNAGDAYGNYGGDNGRGYGEYAGGGDRACYNCGQEGHSKAECPEPRKAGACFNCGQEGHSKSECTEPRKMGACFNCGDEGHSKSECPKPRVFKGTCRICEKEGHPAVDCPERPPDVCKNCQAEGHKTMECKENRKFDLNRVADMLPHEGWAAMKKASDERDLDDFREVLGIHTYLASFGLWLT</sequence>
<feature type="domain" description="CCHC-type" evidence="2">
    <location>
        <begin position="142"/>
        <end position="157"/>
    </location>
</feature>
<dbReference type="Pfam" id="PF14392">
    <property type="entry name" value="zf-CCHC_4"/>
    <property type="match status" value="1"/>
</dbReference>
<dbReference type="InterPro" id="IPR051714">
    <property type="entry name" value="Znf_CCHC_NABP"/>
</dbReference>
<name>A0A101MLC5_PENFR</name>
<dbReference type="PROSITE" id="PS50158">
    <property type="entry name" value="ZF_CCHC"/>
    <property type="match status" value="5"/>
</dbReference>